<evidence type="ECO:0000313" key="2">
    <source>
        <dbReference type="Proteomes" id="UP000221614"/>
    </source>
</evidence>
<dbReference type="Proteomes" id="UP000221614">
    <property type="component" value="Segment"/>
</dbReference>
<keyword evidence="2" id="KW-1185">Reference proteome</keyword>
<dbReference type="GeneID" id="40080196"/>
<accession>A0A0S3UFT9</accession>
<proteinExistence type="predicted"/>
<evidence type="ECO:0000313" key="1">
    <source>
        <dbReference type="EMBL" id="BAU16330.1"/>
    </source>
</evidence>
<reference evidence="1" key="1">
    <citation type="journal article" date="2016" name="Genome Announc.">
        <title>Complete Genome Sequences of Broad-Host-Range Pseudomonas aeruginosa Bacteriophages phiR18 and phiS12-1.</title>
        <authorList>
            <person name="Furusawa T."/>
            <person name="Iwano H."/>
            <person name="Higuchi H."/>
            <person name="Usui M."/>
            <person name="Maruyama F."/>
            <person name="Nakagawa I."/>
            <person name="Yokota H."/>
            <person name="Tamura Y."/>
        </authorList>
    </citation>
    <scope>NUCLEOTIDE SEQUENCE [LARGE SCALE GENOMIC DNA]</scope>
</reference>
<sequence>MTCTIDLQILQGKTFEFAFRWADPIKLYKPITGATATAPVVLTVPGHGLSDGWPFEVQSVKAPPELNTQPGQFHLAKVLTPDSLELNDVNGIGFKTFGGAGTIVFYTPADLTGLAARFAIRRTPGDADALLTGNTTDGRVVIDIPTSTISMLIGADVTATLDWNKALYDLELYDPTDVSVVYPVGSGRVTVTAEVAK</sequence>
<dbReference type="KEGG" id="vg:40080196"/>
<protein>
    <submittedName>
        <fullName evidence="1">Uncharacterized protein</fullName>
    </submittedName>
</protein>
<dbReference type="RefSeq" id="YP_009604302.1">
    <property type="nucleotide sequence ID" value="NC_041964.1"/>
</dbReference>
<name>A0A0S3UFT9_9CAUD</name>
<organism evidence="1 2">
    <name type="scientific">Pseudomonas phage phiR18</name>
    <dbReference type="NCBI Taxonomy" id="1752027"/>
    <lineage>
        <taxon>Viruses</taxon>
        <taxon>Duplodnaviria</taxon>
        <taxon>Heunggongvirae</taxon>
        <taxon>Uroviricota</taxon>
        <taxon>Caudoviricetes</taxon>
        <taxon>Kochitakasuvirus</taxon>
        <taxon>Kochitakasuvirus R18</taxon>
    </lineage>
</organism>
<dbReference type="EMBL" id="LC102729">
    <property type="protein sequence ID" value="BAU16330.1"/>
    <property type="molecule type" value="Genomic_DNA"/>
</dbReference>